<protein>
    <recommendedName>
        <fullName evidence="1">Phage ABA sandwich domain-containing protein</fullName>
    </recommendedName>
</protein>
<reference evidence="2" key="1">
    <citation type="journal article" date="2015" name="Nature">
        <title>Complex archaea that bridge the gap between prokaryotes and eukaryotes.</title>
        <authorList>
            <person name="Spang A."/>
            <person name="Saw J.H."/>
            <person name="Jorgensen S.L."/>
            <person name="Zaremba-Niedzwiedzka K."/>
            <person name="Martijn J."/>
            <person name="Lind A.E."/>
            <person name="van Eijk R."/>
            <person name="Schleper C."/>
            <person name="Guy L."/>
            <person name="Ettema T.J."/>
        </authorList>
    </citation>
    <scope>NUCLEOTIDE SEQUENCE</scope>
</reference>
<name>A0A0F8ZGN7_9ZZZZ</name>
<dbReference type="InterPro" id="IPR041270">
    <property type="entry name" value="Phage_ABA_S"/>
</dbReference>
<dbReference type="Gene3D" id="3.30.2120.10">
    <property type="entry name" value="Bacillus phage protein-like"/>
    <property type="match status" value="1"/>
</dbReference>
<dbReference type="EMBL" id="LAZR01047970">
    <property type="protein sequence ID" value="KKK92977.1"/>
    <property type="molecule type" value="Genomic_DNA"/>
</dbReference>
<gene>
    <name evidence="2" type="ORF">LCGC14_2697470</name>
</gene>
<sequence>MDDLNERAALEVMGWSEDYKGKRHRVSQEDWDPLHNIAHAWLLVEEMRKKPRIKRHKFDQLLRTTYIAQNGDSPFYESFTTWLHPAAICRAAVSACEK</sequence>
<accession>A0A0F8ZGN7</accession>
<dbReference type="Pfam" id="PF18066">
    <property type="entry name" value="Phage_ABA_S"/>
    <property type="match status" value="1"/>
</dbReference>
<dbReference type="AlphaFoldDB" id="A0A0F8ZGN7"/>
<proteinExistence type="predicted"/>
<comment type="caution">
    <text evidence="2">The sequence shown here is derived from an EMBL/GenBank/DDBJ whole genome shotgun (WGS) entry which is preliminary data.</text>
</comment>
<evidence type="ECO:0000259" key="1">
    <source>
        <dbReference type="Pfam" id="PF18066"/>
    </source>
</evidence>
<feature type="non-terminal residue" evidence="2">
    <location>
        <position position="98"/>
    </location>
</feature>
<evidence type="ECO:0000313" key="2">
    <source>
        <dbReference type="EMBL" id="KKK92977.1"/>
    </source>
</evidence>
<dbReference type="InterPro" id="IPR028985">
    <property type="entry name" value="Bacillus_phage_prot-like"/>
</dbReference>
<feature type="domain" description="Phage ABA sandwich" evidence="1">
    <location>
        <begin position="9"/>
        <end position="93"/>
    </location>
</feature>
<organism evidence="2">
    <name type="scientific">marine sediment metagenome</name>
    <dbReference type="NCBI Taxonomy" id="412755"/>
    <lineage>
        <taxon>unclassified sequences</taxon>
        <taxon>metagenomes</taxon>
        <taxon>ecological metagenomes</taxon>
    </lineage>
</organism>